<dbReference type="RefSeq" id="WP_121977142.1">
    <property type="nucleotide sequence ID" value="NZ_JBHTLH010000037.1"/>
</dbReference>
<dbReference type="EMBL" id="JBHTLH010000037">
    <property type="protein sequence ID" value="MFD1125753.1"/>
    <property type="molecule type" value="Genomic_DNA"/>
</dbReference>
<proteinExistence type="predicted"/>
<name>A0ABW3PPA6_9LACO</name>
<evidence type="ECO:0000313" key="2">
    <source>
        <dbReference type="Proteomes" id="UP001597156"/>
    </source>
</evidence>
<comment type="caution">
    <text evidence="1">The sequence shown here is derived from an EMBL/GenBank/DDBJ whole genome shotgun (WGS) entry which is preliminary data.</text>
</comment>
<evidence type="ECO:0008006" key="3">
    <source>
        <dbReference type="Google" id="ProtNLM"/>
    </source>
</evidence>
<keyword evidence="2" id="KW-1185">Reference proteome</keyword>
<evidence type="ECO:0000313" key="1">
    <source>
        <dbReference type="EMBL" id="MFD1125753.1"/>
    </source>
</evidence>
<accession>A0ABW3PPA6</accession>
<reference evidence="2" key="1">
    <citation type="journal article" date="2019" name="Int. J. Syst. Evol. Microbiol.">
        <title>The Global Catalogue of Microorganisms (GCM) 10K type strain sequencing project: providing services to taxonomists for standard genome sequencing and annotation.</title>
        <authorList>
            <consortium name="The Broad Institute Genomics Platform"/>
            <consortium name="The Broad Institute Genome Sequencing Center for Infectious Disease"/>
            <person name="Wu L."/>
            <person name="Ma J."/>
        </authorList>
    </citation>
    <scope>NUCLEOTIDE SEQUENCE [LARGE SCALE GENOMIC DNA]</scope>
    <source>
        <strain evidence="2">CCUG 71848</strain>
    </source>
</reference>
<gene>
    <name evidence="1" type="ORF">ACFQ22_10370</name>
</gene>
<organism evidence="1 2">
    <name type="scientific">Lentilactobacillus raoultii</name>
    <dbReference type="NCBI Taxonomy" id="1987503"/>
    <lineage>
        <taxon>Bacteria</taxon>
        <taxon>Bacillati</taxon>
        <taxon>Bacillota</taxon>
        <taxon>Bacilli</taxon>
        <taxon>Lactobacillales</taxon>
        <taxon>Lactobacillaceae</taxon>
        <taxon>Lentilactobacillus</taxon>
    </lineage>
</organism>
<protein>
    <recommendedName>
        <fullName evidence="3">DUF4263 domain-containing protein</fullName>
    </recommendedName>
</protein>
<dbReference type="Proteomes" id="UP001597156">
    <property type="component" value="Unassembled WGS sequence"/>
</dbReference>
<sequence>MNEQSNESSAPQYYSRHQGLTTHFNDFYFVKILESDGDFFLIETKAKKDGHYPIDAQKFLIEKDLVYPVASSLDVVKNGNYEPDDPMAVIIPNRNTSPESLAHDQYRLAGLPHTLEYLNQFHHTLKRHADLESNRPAHLPFWAINCDQPALFSEIKVAWDMVDGQLKTAHLETHSIYLKNNLVIPTDNLQFVVIPDLATEMYFLGRMREIAQAHQEQSVWPSQPAELSSAQIPIEKYDDANPYHYLLELQMKDEFGFI</sequence>